<organism evidence="3 4">
    <name type="scientific">Corallococcus terminator</name>
    <dbReference type="NCBI Taxonomy" id="2316733"/>
    <lineage>
        <taxon>Bacteria</taxon>
        <taxon>Pseudomonadati</taxon>
        <taxon>Myxococcota</taxon>
        <taxon>Myxococcia</taxon>
        <taxon>Myxococcales</taxon>
        <taxon>Cystobacterineae</taxon>
        <taxon>Myxococcaceae</taxon>
        <taxon>Corallococcus</taxon>
    </lineage>
</organism>
<comment type="caution">
    <text evidence="3">The sequence shown here is derived from an EMBL/GenBank/DDBJ whole genome shotgun (WGS) entry which is preliminary data.</text>
</comment>
<reference evidence="4" key="1">
    <citation type="submission" date="2018-09" db="EMBL/GenBank/DDBJ databases">
        <authorList>
            <person name="Livingstone P.G."/>
            <person name="Whitworth D.E."/>
        </authorList>
    </citation>
    <scope>NUCLEOTIDE SEQUENCE [LARGE SCALE GENOMIC DNA]</scope>
    <source>
        <strain evidence="4">CA054A</strain>
    </source>
</reference>
<name>A0A3A8HMU5_9BACT</name>
<keyword evidence="4" id="KW-1185">Reference proteome</keyword>
<protein>
    <submittedName>
        <fullName evidence="3">Uncharacterized protein</fullName>
    </submittedName>
</protein>
<keyword evidence="2" id="KW-0812">Transmembrane</keyword>
<keyword evidence="2" id="KW-0472">Membrane</keyword>
<dbReference type="OrthoDB" id="9149079at2"/>
<evidence type="ECO:0000256" key="2">
    <source>
        <dbReference type="SAM" id="Phobius"/>
    </source>
</evidence>
<sequence>MIPDDGPASSSSWLRRGRWFLALVPLVLGVGVLFWWQASEGAEAPEGLPEASPVPEPEHQEMARAPAGRAGPPGAVEAAAPSLLSPEAREREARRELWQKRLERARASLESYVAATRYPPESRPSREHPDQMELAEPERTRPLSPKAAQDGTSDVQLRLKQDKVFVVGEESVFFTVACEDSRREPRPCEVLSAVAHEAEHMAGAGGAAGVPLAFGDRGQDGDMVAGDGVLTGRFQPSRQGFAMFSGTLRVDVRVRSGSQEDATFFDVLYTPAPPATFTRRVREVFEAGSLDLYLTVQVRKAGRYVVSARLDDEGGVPFAAVSFNEELPEGVQEVRLNVFGKLVRDDVPTFPLTLRDVEGFLLKEMGDPDRELMVTLRGPVHTTRVYPLHQFSSSEWNSPERDRYTNELKKDVVEAQKQLDAALADTPAP</sequence>
<feature type="region of interest" description="Disordered" evidence="1">
    <location>
        <begin position="113"/>
        <end position="153"/>
    </location>
</feature>
<proteinExistence type="predicted"/>
<feature type="compositionally biased region" description="Low complexity" evidence="1">
    <location>
        <begin position="44"/>
        <end position="53"/>
    </location>
</feature>
<evidence type="ECO:0000313" key="4">
    <source>
        <dbReference type="Proteomes" id="UP000268094"/>
    </source>
</evidence>
<feature type="region of interest" description="Disordered" evidence="1">
    <location>
        <begin position="44"/>
        <end position="90"/>
    </location>
</feature>
<feature type="compositionally biased region" description="Low complexity" evidence="1">
    <location>
        <begin position="63"/>
        <end position="81"/>
    </location>
</feature>
<accession>A0A3A8HMU5</accession>
<dbReference type="EMBL" id="RAVZ01000460">
    <property type="protein sequence ID" value="RKG72527.1"/>
    <property type="molecule type" value="Genomic_DNA"/>
</dbReference>
<dbReference type="AlphaFoldDB" id="A0A3A8HMU5"/>
<gene>
    <name evidence="3" type="ORF">D7V88_38000</name>
</gene>
<evidence type="ECO:0000313" key="3">
    <source>
        <dbReference type="EMBL" id="RKG72527.1"/>
    </source>
</evidence>
<feature type="compositionally biased region" description="Basic and acidic residues" evidence="1">
    <location>
        <begin position="123"/>
        <end position="141"/>
    </location>
</feature>
<evidence type="ECO:0000256" key="1">
    <source>
        <dbReference type="SAM" id="MobiDB-lite"/>
    </source>
</evidence>
<feature type="transmembrane region" description="Helical" evidence="2">
    <location>
        <begin position="19"/>
        <end position="36"/>
    </location>
</feature>
<dbReference type="Proteomes" id="UP000268094">
    <property type="component" value="Unassembled WGS sequence"/>
</dbReference>
<keyword evidence="2" id="KW-1133">Transmembrane helix</keyword>